<accession>A0A934U3R1</accession>
<dbReference type="InterPro" id="IPR029069">
    <property type="entry name" value="HotDog_dom_sf"/>
</dbReference>
<dbReference type="InterPro" id="IPR052389">
    <property type="entry name" value="Sec_Metab_Biosynth-Assoc"/>
</dbReference>
<proteinExistence type="predicted"/>
<dbReference type="Pfam" id="PF13622">
    <property type="entry name" value="4HBT_3"/>
    <property type="match status" value="1"/>
</dbReference>
<reference evidence="3" key="1">
    <citation type="submission" date="2020-12" db="EMBL/GenBank/DDBJ databases">
        <title>Antrihabitans popcorni sp. nov. and Antrihabitans auranticaus sp. nov., isolated from a larva cave.</title>
        <authorList>
            <person name="Lee S.D."/>
            <person name="Kim I.S."/>
        </authorList>
    </citation>
    <scope>NUCLEOTIDE SEQUENCE</scope>
    <source>
        <strain evidence="3">YC3-6</strain>
    </source>
</reference>
<dbReference type="InterPro" id="IPR049450">
    <property type="entry name" value="ACOT8-like_C"/>
</dbReference>
<dbReference type="AlphaFoldDB" id="A0A934U3R1"/>
<evidence type="ECO:0000259" key="2">
    <source>
        <dbReference type="Pfam" id="PF20789"/>
    </source>
</evidence>
<evidence type="ECO:0000259" key="1">
    <source>
        <dbReference type="Pfam" id="PF13622"/>
    </source>
</evidence>
<sequence length="278" mass="29930">MSSAPFRELCTLTDVDTDRYGGTIDPIWTIGKKVHGGAMLAVCAAAARRKLRSGTGPSAQLQPVAVSVDYLGAPDPGAVELSVEVRKLGRQICLVDVNLMQGDRVAVRAAVTLGTLDVDPPVHQLDALTSMPAEPPEDAHRYDGSSPLGKVVNIAKGCELRLDPTSAAFMTGGQGEPMLRLWARPFAEDENDPDIAPLFAMMAGDISPPVVFNRGMFGWAPTIQLTTYLQRRPAPGWLRVMSSSRSIGTRFFDEDHLILDSTGAVVVQSRQLALIPQR</sequence>
<organism evidence="3 4">
    <name type="scientific">Antrihabitans stalagmiti</name>
    <dbReference type="NCBI Taxonomy" id="2799499"/>
    <lineage>
        <taxon>Bacteria</taxon>
        <taxon>Bacillati</taxon>
        <taxon>Actinomycetota</taxon>
        <taxon>Actinomycetes</taxon>
        <taxon>Mycobacteriales</taxon>
        <taxon>Nocardiaceae</taxon>
        <taxon>Antrihabitans</taxon>
    </lineage>
</organism>
<gene>
    <name evidence="3" type="ORF">JGU71_12875</name>
</gene>
<evidence type="ECO:0000313" key="4">
    <source>
        <dbReference type="Proteomes" id="UP000655868"/>
    </source>
</evidence>
<protein>
    <submittedName>
        <fullName evidence="3">Thioesterase family protein</fullName>
    </submittedName>
</protein>
<name>A0A934U3R1_9NOCA</name>
<dbReference type="Pfam" id="PF20789">
    <property type="entry name" value="4HBT_3C"/>
    <property type="match status" value="1"/>
</dbReference>
<dbReference type="InterPro" id="IPR049449">
    <property type="entry name" value="TesB_ACOT8-like_N"/>
</dbReference>
<dbReference type="InterPro" id="IPR042171">
    <property type="entry name" value="Acyl-CoA_hotdog"/>
</dbReference>
<feature type="domain" description="Acyl-CoA thioesterase-like C-terminal" evidence="2">
    <location>
        <begin position="137"/>
        <end position="275"/>
    </location>
</feature>
<dbReference type="RefSeq" id="WP_199704599.1">
    <property type="nucleotide sequence ID" value="NZ_JAEMNV010000003.1"/>
</dbReference>
<dbReference type="PANTHER" id="PTHR38110:SF1">
    <property type="entry name" value="THIOESTERASE DOMAIN-CONTAINING PROTEIN"/>
    <property type="match status" value="1"/>
</dbReference>
<dbReference type="SUPFAM" id="SSF54637">
    <property type="entry name" value="Thioesterase/thiol ester dehydrase-isomerase"/>
    <property type="match status" value="2"/>
</dbReference>
<evidence type="ECO:0000313" key="3">
    <source>
        <dbReference type="EMBL" id="MBJ8339781.1"/>
    </source>
</evidence>
<dbReference type="EMBL" id="JAEMNV010000003">
    <property type="protein sequence ID" value="MBJ8339781.1"/>
    <property type="molecule type" value="Genomic_DNA"/>
</dbReference>
<dbReference type="PANTHER" id="PTHR38110">
    <property type="entry name" value="CHROMOSOME 23, WHOLE GENOME SHOTGUN SEQUENCE"/>
    <property type="match status" value="1"/>
</dbReference>
<keyword evidence="4" id="KW-1185">Reference proteome</keyword>
<dbReference type="Gene3D" id="2.40.160.210">
    <property type="entry name" value="Acyl-CoA thioesterase, double hotdog domain"/>
    <property type="match status" value="1"/>
</dbReference>
<dbReference type="Proteomes" id="UP000655868">
    <property type="component" value="Unassembled WGS sequence"/>
</dbReference>
<comment type="caution">
    <text evidence="3">The sequence shown here is derived from an EMBL/GenBank/DDBJ whole genome shotgun (WGS) entry which is preliminary data.</text>
</comment>
<feature type="domain" description="Acyl-CoA thioesterase-like N-terminal HotDog" evidence="1">
    <location>
        <begin position="26"/>
        <end position="113"/>
    </location>
</feature>